<dbReference type="EMBL" id="FOJN01000007">
    <property type="protein sequence ID" value="SFA51896.1"/>
    <property type="molecule type" value="Genomic_DNA"/>
</dbReference>
<name>A0A1I0TLM2_9NOCA</name>
<dbReference type="InterPro" id="IPR019639">
    <property type="entry name" value="DUF2505"/>
</dbReference>
<dbReference type="SUPFAM" id="SSF55961">
    <property type="entry name" value="Bet v1-like"/>
    <property type="match status" value="1"/>
</dbReference>
<dbReference type="Pfam" id="PF10698">
    <property type="entry name" value="DUF2505"/>
    <property type="match status" value="1"/>
</dbReference>
<accession>A0A1I0TLM2</accession>
<dbReference type="OrthoDB" id="5178774at2"/>
<protein>
    <recommendedName>
        <fullName evidence="3">DUF2505 domain-containing protein</fullName>
    </recommendedName>
</protein>
<sequence>MGRKFEFTEDFDVTLEQAHAALTDDGLWEKRKQDAGDRAEVSVTRRGDGGIEVTMSENVGAQVLPGVVQKVVRGGLTITRKDTWGPLENDRAGGTLEGGSTGLPSKVSGVFVLAPHGAGTRLTLNGTAEVKVPLVGGKIEGLIVDMIGKLVHTESKQAREYLAQQS</sequence>
<evidence type="ECO:0000313" key="1">
    <source>
        <dbReference type="EMBL" id="SFA51896.1"/>
    </source>
</evidence>
<reference evidence="1 2" key="1">
    <citation type="submission" date="2016-10" db="EMBL/GenBank/DDBJ databases">
        <authorList>
            <person name="de Groot N.N."/>
        </authorList>
    </citation>
    <scope>NUCLEOTIDE SEQUENCE [LARGE SCALE GENOMIC DNA]</scope>
    <source>
        <strain evidence="1 2">DSM 44908</strain>
    </source>
</reference>
<proteinExistence type="predicted"/>
<dbReference type="GeneID" id="85485979"/>
<gene>
    <name evidence="1" type="ORF">SAMN05444374_10752</name>
</gene>
<organism evidence="1 2">
    <name type="scientific">Rhodococcoides kroppenstedtii</name>
    <dbReference type="NCBI Taxonomy" id="293050"/>
    <lineage>
        <taxon>Bacteria</taxon>
        <taxon>Bacillati</taxon>
        <taxon>Actinomycetota</taxon>
        <taxon>Actinomycetes</taxon>
        <taxon>Mycobacteriales</taxon>
        <taxon>Nocardiaceae</taxon>
        <taxon>Rhodococcoides</taxon>
    </lineage>
</organism>
<evidence type="ECO:0008006" key="3">
    <source>
        <dbReference type="Google" id="ProtNLM"/>
    </source>
</evidence>
<dbReference type="Proteomes" id="UP000182054">
    <property type="component" value="Unassembled WGS sequence"/>
</dbReference>
<dbReference type="AlphaFoldDB" id="A0A1I0TLM2"/>
<dbReference type="RefSeq" id="WP_068360713.1">
    <property type="nucleotide sequence ID" value="NZ_FOJN01000007.1"/>
</dbReference>
<evidence type="ECO:0000313" key="2">
    <source>
        <dbReference type="Proteomes" id="UP000182054"/>
    </source>
</evidence>